<gene>
    <name evidence="2" type="ORF">EJB05_15200</name>
</gene>
<protein>
    <submittedName>
        <fullName evidence="2">Uncharacterized protein</fullName>
    </submittedName>
</protein>
<dbReference type="Gramene" id="TVU41661">
    <property type="protein sequence ID" value="TVU41661"/>
    <property type="gene ID" value="EJB05_15200"/>
</dbReference>
<dbReference type="EMBL" id="RWGY01000007">
    <property type="protein sequence ID" value="TVU41661.1"/>
    <property type="molecule type" value="Genomic_DNA"/>
</dbReference>
<accession>A0A5J9W139</accession>
<keyword evidence="3" id="KW-1185">Reference proteome</keyword>
<evidence type="ECO:0000313" key="3">
    <source>
        <dbReference type="Proteomes" id="UP000324897"/>
    </source>
</evidence>
<name>A0A5J9W139_9POAL</name>
<keyword evidence="1" id="KW-0472">Membrane</keyword>
<feature type="transmembrane region" description="Helical" evidence="1">
    <location>
        <begin position="88"/>
        <end position="106"/>
    </location>
</feature>
<feature type="transmembrane region" description="Helical" evidence="1">
    <location>
        <begin position="24"/>
        <end position="47"/>
    </location>
</feature>
<organism evidence="2 3">
    <name type="scientific">Eragrostis curvula</name>
    <name type="common">weeping love grass</name>
    <dbReference type="NCBI Taxonomy" id="38414"/>
    <lineage>
        <taxon>Eukaryota</taxon>
        <taxon>Viridiplantae</taxon>
        <taxon>Streptophyta</taxon>
        <taxon>Embryophyta</taxon>
        <taxon>Tracheophyta</taxon>
        <taxon>Spermatophyta</taxon>
        <taxon>Magnoliopsida</taxon>
        <taxon>Liliopsida</taxon>
        <taxon>Poales</taxon>
        <taxon>Poaceae</taxon>
        <taxon>PACMAD clade</taxon>
        <taxon>Chloridoideae</taxon>
        <taxon>Eragrostideae</taxon>
        <taxon>Eragrostidinae</taxon>
        <taxon>Eragrostis</taxon>
    </lineage>
</organism>
<evidence type="ECO:0000256" key="1">
    <source>
        <dbReference type="SAM" id="Phobius"/>
    </source>
</evidence>
<dbReference type="AlphaFoldDB" id="A0A5J9W139"/>
<comment type="caution">
    <text evidence="2">The sequence shown here is derived from an EMBL/GenBank/DDBJ whole genome shotgun (WGS) entry which is preliminary data.</text>
</comment>
<keyword evidence="1" id="KW-1133">Transmembrane helix</keyword>
<keyword evidence="1" id="KW-0812">Transmembrane</keyword>
<proteinExistence type="predicted"/>
<sequence length="125" mass="13462">MCVLMIFAGLVAYLGTMIGGLLSYLRFIFIMVFGIAAEHACIGAMALISESPDHNLRHFAPIVSRLTFLVASLAFEGAVFYLLGEGGFIMWLVAAASTIFGMMHFWRVGHPESLSTLIAGSCAVL</sequence>
<dbReference type="Proteomes" id="UP000324897">
    <property type="component" value="Chromosome 4"/>
</dbReference>
<evidence type="ECO:0000313" key="2">
    <source>
        <dbReference type="EMBL" id="TVU41661.1"/>
    </source>
</evidence>
<reference evidence="2 3" key="1">
    <citation type="journal article" date="2019" name="Sci. Rep.">
        <title>A high-quality genome of Eragrostis curvula grass provides insights into Poaceae evolution and supports new strategies to enhance forage quality.</title>
        <authorList>
            <person name="Carballo J."/>
            <person name="Santos B.A.C.M."/>
            <person name="Zappacosta D."/>
            <person name="Garbus I."/>
            <person name="Selva J.P."/>
            <person name="Gallo C.A."/>
            <person name="Diaz A."/>
            <person name="Albertini E."/>
            <person name="Caccamo M."/>
            <person name="Echenique V."/>
        </authorList>
    </citation>
    <scope>NUCLEOTIDE SEQUENCE [LARGE SCALE GENOMIC DNA]</scope>
    <source>
        <strain evidence="3">cv. Victoria</strain>
        <tissue evidence="2">Leaf</tissue>
    </source>
</reference>